<comment type="caution">
    <text evidence="1">The sequence shown here is derived from an EMBL/GenBank/DDBJ whole genome shotgun (WGS) entry which is preliminary data.</text>
</comment>
<protein>
    <submittedName>
        <fullName evidence="1">Uncharacterized protein</fullName>
    </submittedName>
</protein>
<sequence length="68" mass="7547">MGTEFGRFSSPLSFTRHHSIGAKSLIWVGFVTSPIYRTWKIGGTGHSLSLLAWLLCSSESSLCLSWAW</sequence>
<name>A0AAV8TQL1_9ROSI</name>
<proteinExistence type="predicted"/>
<gene>
    <name evidence="1" type="ORF">K2173_001464</name>
</gene>
<organism evidence="1 2">
    <name type="scientific">Erythroxylum novogranatense</name>
    <dbReference type="NCBI Taxonomy" id="1862640"/>
    <lineage>
        <taxon>Eukaryota</taxon>
        <taxon>Viridiplantae</taxon>
        <taxon>Streptophyta</taxon>
        <taxon>Embryophyta</taxon>
        <taxon>Tracheophyta</taxon>
        <taxon>Spermatophyta</taxon>
        <taxon>Magnoliopsida</taxon>
        <taxon>eudicotyledons</taxon>
        <taxon>Gunneridae</taxon>
        <taxon>Pentapetalae</taxon>
        <taxon>rosids</taxon>
        <taxon>fabids</taxon>
        <taxon>Malpighiales</taxon>
        <taxon>Erythroxylaceae</taxon>
        <taxon>Erythroxylum</taxon>
    </lineage>
</organism>
<dbReference type="Proteomes" id="UP001159364">
    <property type="component" value="Linkage Group LG03"/>
</dbReference>
<reference evidence="1 2" key="1">
    <citation type="submission" date="2021-09" db="EMBL/GenBank/DDBJ databases">
        <title>Genomic insights and catalytic innovation underlie evolution of tropane alkaloids biosynthesis.</title>
        <authorList>
            <person name="Wang Y.-J."/>
            <person name="Tian T."/>
            <person name="Huang J.-P."/>
            <person name="Huang S.-X."/>
        </authorList>
    </citation>
    <scope>NUCLEOTIDE SEQUENCE [LARGE SCALE GENOMIC DNA]</scope>
    <source>
        <strain evidence="1">KIB-2018</strain>
        <tissue evidence="1">Leaf</tissue>
    </source>
</reference>
<keyword evidence="2" id="KW-1185">Reference proteome</keyword>
<evidence type="ECO:0000313" key="1">
    <source>
        <dbReference type="EMBL" id="KAJ8769227.1"/>
    </source>
</evidence>
<dbReference type="EMBL" id="JAIWQS010000003">
    <property type="protein sequence ID" value="KAJ8769227.1"/>
    <property type="molecule type" value="Genomic_DNA"/>
</dbReference>
<dbReference type="AlphaFoldDB" id="A0AAV8TQL1"/>
<accession>A0AAV8TQL1</accession>
<evidence type="ECO:0000313" key="2">
    <source>
        <dbReference type="Proteomes" id="UP001159364"/>
    </source>
</evidence>